<comment type="caution">
    <text evidence="2">The sequence shown here is derived from an EMBL/GenBank/DDBJ whole genome shotgun (WGS) entry which is preliminary data.</text>
</comment>
<keyword evidence="1" id="KW-0812">Transmembrane</keyword>
<keyword evidence="1" id="KW-1133">Transmembrane helix</keyword>
<reference evidence="2" key="1">
    <citation type="journal article" date="2014" name="Front. Microbiol.">
        <title>High frequency of phylogenetically diverse reductive dehalogenase-homologous genes in deep subseafloor sedimentary metagenomes.</title>
        <authorList>
            <person name="Kawai M."/>
            <person name="Futagami T."/>
            <person name="Toyoda A."/>
            <person name="Takaki Y."/>
            <person name="Nishi S."/>
            <person name="Hori S."/>
            <person name="Arai W."/>
            <person name="Tsubouchi T."/>
            <person name="Morono Y."/>
            <person name="Uchiyama I."/>
            <person name="Ito T."/>
            <person name="Fujiyama A."/>
            <person name="Inagaki F."/>
            <person name="Takami H."/>
        </authorList>
    </citation>
    <scope>NUCLEOTIDE SEQUENCE</scope>
    <source>
        <strain evidence="2">Expedition CK06-06</strain>
    </source>
</reference>
<feature type="transmembrane region" description="Helical" evidence="1">
    <location>
        <begin position="43"/>
        <end position="61"/>
    </location>
</feature>
<keyword evidence="1" id="KW-0472">Membrane</keyword>
<sequence length="242" mass="27419">MAKKIFDILPPKEFEKKKVEEFPLEKEYQPQFKKPEFKIKKSSFFIPFVLILIGIFCYLTLSKAEIEIWPESEVLTFETKLTIDKTAENVDFSNKVILGKIFEAEKTITEEFSSSGTVLKEKKAEGVIRVYNAYSTSPQVLIARTRFVSDGGKLFRTPTKITIPGGHYENGKFVPGYLDVQVKADQPGLEYNIDPSTFSIPGFAGTARYTKFYGKSFQAMTGGFSEEVPQVTQEDLDQAQKI</sequence>
<proteinExistence type="predicted"/>
<dbReference type="EMBL" id="BARV01016602">
    <property type="protein sequence ID" value="GAI28904.1"/>
    <property type="molecule type" value="Genomic_DNA"/>
</dbReference>
<name>X1PDB2_9ZZZZ</name>
<protein>
    <submittedName>
        <fullName evidence="2">Uncharacterized protein</fullName>
    </submittedName>
</protein>
<organism evidence="2">
    <name type="scientific">marine sediment metagenome</name>
    <dbReference type="NCBI Taxonomy" id="412755"/>
    <lineage>
        <taxon>unclassified sequences</taxon>
        <taxon>metagenomes</taxon>
        <taxon>ecological metagenomes</taxon>
    </lineage>
</organism>
<feature type="non-terminal residue" evidence="2">
    <location>
        <position position="242"/>
    </location>
</feature>
<dbReference type="AlphaFoldDB" id="X1PDB2"/>
<evidence type="ECO:0000313" key="2">
    <source>
        <dbReference type="EMBL" id="GAI28904.1"/>
    </source>
</evidence>
<accession>X1PDB2</accession>
<evidence type="ECO:0000256" key="1">
    <source>
        <dbReference type="SAM" id="Phobius"/>
    </source>
</evidence>
<gene>
    <name evidence="2" type="ORF">S06H3_28448</name>
</gene>